<feature type="region of interest" description="Disordered" evidence="1">
    <location>
        <begin position="64"/>
        <end position="106"/>
    </location>
</feature>
<sequence>MTAVLKYQEQDTMFHGTLSDDRYVGTKSRGANLGGPRGHALRSRSLNIAQDIIERNELKYYTSPERNRAKKSSKMPHANRYFGKKTIKDVGQRGRSKSHSSQGKGG</sequence>
<gene>
    <name evidence="2" type="ORF">WA026_012025</name>
</gene>
<evidence type="ECO:0000313" key="3">
    <source>
        <dbReference type="Proteomes" id="UP001431783"/>
    </source>
</evidence>
<accession>A0AAW1V4Q6</accession>
<comment type="caution">
    <text evidence="2">The sequence shown here is derived from an EMBL/GenBank/DDBJ whole genome shotgun (WGS) entry which is preliminary data.</text>
</comment>
<dbReference type="EMBL" id="JARQZJ010000126">
    <property type="protein sequence ID" value="KAK9890667.1"/>
    <property type="molecule type" value="Genomic_DNA"/>
</dbReference>
<protein>
    <submittedName>
        <fullName evidence="2">Uncharacterized protein</fullName>
    </submittedName>
</protein>
<dbReference type="Proteomes" id="UP001431783">
    <property type="component" value="Unassembled WGS sequence"/>
</dbReference>
<proteinExistence type="predicted"/>
<name>A0AAW1V4Q6_9CUCU</name>
<reference evidence="2 3" key="1">
    <citation type="submission" date="2023-03" db="EMBL/GenBank/DDBJ databases">
        <title>Genome insight into feeding habits of ladybird beetles.</title>
        <authorList>
            <person name="Li H.-S."/>
            <person name="Huang Y.-H."/>
            <person name="Pang H."/>
        </authorList>
    </citation>
    <scope>NUCLEOTIDE SEQUENCE [LARGE SCALE GENOMIC DNA]</scope>
    <source>
        <strain evidence="2">SYSU_2023b</strain>
        <tissue evidence="2">Whole body</tissue>
    </source>
</reference>
<keyword evidence="3" id="KW-1185">Reference proteome</keyword>
<dbReference type="AlphaFoldDB" id="A0AAW1V4Q6"/>
<evidence type="ECO:0000256" key="1">
    <source>
        <dbReference type="SAM" id="MobiDB-lite"/>
    </source>
</evidence>
<organism evidence="2 3">
    <name type="scientific">Henosepilachna vigintioctopunctata</name>
    <dbReference type="NCBI Taxonomy" id="420089"/>
    <lineage>
        <taxon>Eukaryota</taxon>
        <taxon>Metazoa</taxon>
        <taxon>Ecdysozoa</taxon>
        <taxon>Arthropoda</taxon>
        <taxon>Hexapoda</taxon>
        <taxon>Insecta</taxon>
        <taxon>Pterygota</taxon>
        <taxon>Neoptera</taxon>
        <taxon>Endopterygota</taxon>
        <taxon>Coleoptera</taxon>
        <taxon>Polyphaga</taxon>
        <taxon>Cucujiformia</taxon>
        <taxon>Coccinelloidea</taxon>
        <taxon>Coccinellidae</taxon>
        <taxon>Epilachninae</taxon>
        <taxon>Epilachnini</taxon>
        <taxon>Henosepilachna</taxon>
    </lineage>
</organism>
<evidence type="ECO:0000313" key="2">
    <source>
        <dbReference type="EMBL" id="KAK9890667.1"/>
    </source>
</evidence>